<dbReference type="GO" id="GO:0016020">
    <property type="term" value="C:membrane"/>
    <property type="evidence" value="ECO:0007669"/>
    <property type="project" value="TreeGrafter"/>
</dbReference>
<dbReference type="EC" id="3.1.1.3" evidence="1"/>
<name>A0A9P1IJP3_9PELO</name>
<dbReference type="OrthoDB" id="197155at2759"/>
<dbReference type="AlphaFoldDB" id="A0A9P1IJP3"/>
<dbReference type="EMBL" id="CANHGI010000003">
    <property type="protein sequence ID" value="CAI5445341.1"/>
    <property type="molecule type" value="Genomic_DNA"/>
</dbReference>
<feature type="active site" description="Proton acceptor" evidence="4">
    <location>
        <position position="167"/>
    </location>
</feature>
<keyword evidence="4" id="KW-0442">Lipid degradation</keyword>
<evidence type="ECO:0000256" key="2">
    <source>
        <dbReference type="ARBA" id="ARBA00022801"/>
    </source>
</evidence>
<dbReference type="FunFam" id="3.40.1090.10:FF:000050">
    <property type="entry name" value="Patanin-like phospholipase domain-containing protein"/>
    <property type="match status" value="1"/>
</dbReference>
<feature type="compositionally biased region" description="Low complexity" evidence="5">
    <location>
        <begin position="601"/>
        <end position="610"/>
    </location>
</feature>
<feature type="short sequence motif" description="DGA/G" evidence="4">
    <location>
        <begin position="167"/>
        <end position="169"/>
    </location>
</feature>
<feature type="region of interest" description="Disordered" evidence="5">
    <location>
        <begin position="474"/>
        <end position="504"/>
    </location>
</feature>
<evidence type="ECO:0000313" key="8">
    <source>
        <dbReference type="Proteomes" id="UP001152747"/>
    </source>
</evidence>
<evidence type="ECO:0000256" key="3">
    <source>
        <dbReference type="ARBA" id="ARBA00023098"/>
    </source>
</evidence>
<dbReference type="Pfam" id="PF01734">
    <property type="entry name" value="Patatin"/>
    <property type="match status" value="1"/>
</dbReference>
<dbReference type="GO" id="GO:0055088">
    <property type="term" value="P:lipid homeostasis"/>
    <property type="evidence" value="ECO:0007669"/>
    <property type="project" value="TreeGrafter"/>
</dbReference>
<dbReference type="Gene3D" id="3.40.1090.10">
    <property type="entry name" value="Cytosolic phospholipase A2 catalytic domain"/>
    <property type="match status" value="1"/>
</dbReference>
<feature type="active site" description="Nucleophile" evidence="4">
    <location>
        <position position="48"/>
    </location>
</feature>
<feature type="region of interest" description="Disordered" evidence="5">
    <location>
        <begin position="601"/>
        <end position="709"/>
    </location>
</feature>
<dbReference type="PROSITE" id="PS51635">
    <property type="entry name" value="PNPLA"/>
    <property type="match status" value="1"/>
</dbReference>
<dbReference type="PANTHER" id="PTHR12406">
    <property type="entry name" value="CALCIUM-INDEPENDENT PHOSPHOLIPASE A2 IPLA2 -RELATED"/>
    <property type="match status" value="1"/>
</dbReference>
<dbReference type="CDD" id="cd07204">
    <property type="entry name" value="Pat_PNPLA_like"/>
    <property type="match status" value="1"/>
</dbReference>
<feature type="domain" description="PNPLA" evidence="6">
    <location>
        <begin position="13"/>
        <end position="180"/>
    </location>
</feature>
<dbReference type="GO" id="GO:0005737">
    <property type="term" value="C:cytoplasm"/>
    <property type="evidence" value="ECO:0007669"/>
    <property type="project" value="TreeGrafter"/>
</dbReference>
<sequence length="709" mass="79275">MTLVNSRPELMNLSFSGCGFLCVYHAGVAAAIKEYAPQLLQNKILGASAGSIIACGLITNVCLSNATSTILKVISQARLRTFGPLHPEFSLLGVVREELVKILPKNAYQLCTGRLIISLTRWSDHKNVMIDEYTSNDDLIDAIMCSCFIPLYCGLTPPKFRGVQYIDGGVSDNQPCYDEHTVTVSPFSGESDICPPDWDSGSLMGVDFNGTSIRFTARNMFRLMACLWPRSTEDCSKMCIQGFKDALRFLTKFGLSPCIRCLTIQTIDPCVSEVSDREDDSSNVTMRGRCLTSPASTANLGIGRMRNRSSTSVMNLRARGESECEACCESDFIMEDINVDSVFPKIMQKPFEDAVAAEKSVFEYFLSFRIVRYATTALGIGKFPLDIALAFVKSVNNYLDLMSPPRWLIIKFRSLSDFILSEVEKQKSRYTKFSCLVAVTEVDRFGSALAHSTMEHNGEEKEIEMSEEAKNELRFLRERDRRRRMKNDPREVPSTSSAGPSPYDVDSFEHVVQFTKSHDLMYEFHYIDENNEKRTCGLFAADHHRRHQHNHNQNHKIVLNKLEEEEVPAEDVRFIGGKISGDEEEIDSGLSGVEVVNARNSVSSQPSTSTSKRDACCSPVREFSEPPPVSENSPKVGRIRGNGRRYTSDVTMRTKPSTSMAKKKTSVVSSSDSEEIDGTEKLFVPSRKAWRASSDFDQKDPIVNNDTTA</sequence>
<reference evidence="7" key="1">
    <citation type="submission" date="2022-11" db="EMBL/GenBank/DDBJ databases">
        <authorList>
            <person name="Kikuchi T."/>
        </authorList>
    </citation>
    <scope>NUCLEOTIDE SEQUENCE</scope>
    <source>
        <strain evidence="7">PS1010</strain>
    </source>
</reference>
<dbReference type="GO" id="GO:0005811">
    <property type="term" value="C:lipid droplet"/>
    <property type="evidence" value="ECO:0007669"/>
    <property type="project" value="TreeGrafter"/>
</dbReference>
<feature type="short sequence motif" description="GXSXG" evidence="4">
    <location>
        <begin position="46"/>
        <end position="50"/>
    </location>
</feature>
<evidence type="ECO:0000256" key="5">
    <source>
        <dbReference type="SAM" id="MobiDB-lite"/>
    </source>
</evidence>
<dbReference type="PANTHER" id="PTHR12406:SF41">
    <property type="entry name" value="BRUMMER, ISOFORM B-RELATED"/>
    <property type="match status" value="1"/>
</dbReference>
<accession>A0A9P1IJP3</accession>
<gene>
    <name evidence="7" type="ORF">CAMP_LOCUS7978</name>
</gene>
<keyword evidence="3 4" id="KW-0443">Lipid metabolism</keyword>
<evidence type="ECO:0000313" key="7">
    <source>
        <dbReference type="EMBL" id="CAI5445341.1"/>
    </source>
</evidence>
<evidence type="ECO:0000256" key="4">
    <source>
        <dbReference type="PROSITE-ProRule" id="PRU01161"/>
    </source>
</evidence>
<dbReference type="InterPro" id="IPR002641">
    <property type="entry name" value="PNPLA_dom"/>
</dbReference>
<organism evidence="7 8">
    <name type="scientific">Caenorhabditis angaria</name>
    <dbReference type="NCBI Taxonomy" id="860376"/>
    <lineage>
        <taxon>Eukaryota</taxon>
        <taxon>Metazoa</taxon>
        <taxon>Ecdysozoa</taxon>
        <taxon>Nematoda</taxon>
        <taxon>Chromadorea</taxon>
        <taxon>Rhabditida</taxon>
        <taxon>Rhabditina</taxon>
        <taxon>Rhabditomorpha</taxon>
        <taxon>Rhabditoidea</taxon>
        <taxon>Rhabditidae</taxon>
        <taxon>Peloderinae</taxon>
        <taxon>Caenorhabditis</taxon>
    </lineage>
</organism>
<comment type="caution">
    <text evidence="7">The sequence shown here is derived from an EMBL/GenBank/DDBJ whole genome shotgun (WGS) entry which is preliminary data.</text>
</comment>
<keyword evidence="2 4" id="KW-0378">Hydrolase</keyword>
<keyword evidence="8" id="KW-1185">Reference proteome</keyword>
<dbReference type="InterPro" id="IPR033562">
    <property type="entry name" value="PLPL"/>
</dbReference>
<evidence type="ECO:0000259" key="6">
    <source>
        <dbReference type="PROSITE" id="PS51635"/>
    </source>
</evidence>
<dbReference type="GO" id="GO:0019433">
    <property type="term" value="P:triglyceride catabolic process"/>
    <property type="evidence" value="ECO:0007669"/>
    <property type="project" value="TreeGrafter"/>
</dbReference>
<dbReference type="SUPFAM" id="SSF52151">
    <property type="entry name" value="FabD/lysophospholipase-like"/>
    <property type="match status" value="1"/>
</dbReference>
<proteinExistence type="predicted"/>
<dbReference type="InterPro" id="IPR016035">
    <property type="entry name" value="Acyl_Trfase/lysoPLipase"/>
</dbReference>
<comment type="caution">
    <text evidence="4">Lacks conserved residue(s) required for the propagation of feature annotation.</text>
</comment>
<dbReference type="FunFam" id="3.40.1090.10:FF:000003">
    <property type="entry name" value="Patatin-like phospholipase domain-containing protein 2"/>
    <property type="match status" value="1"/>
</dbReference>
<dbReference type="Proteomes" id="UP001152747">
    <property type="component" value="Unassembled WGS sequence"/>
</dbReference>
<protein>
    <recommendedName>
        <fullName evidence="1">triacylglycerol lipase</fullName>
        <ecNumber evidence="1">3.1.1.3</ecNumber>
    </recommendedName>
</protein>
<evidence type="ECO:0000256" key="1">
    <source>
        <dbReference type="ARBA" id="ARBA00013279"/>
    </source>
</evidence>
<dbReference type="GO" id="GO:0004806">
    <property type="term" value="F:triacylglycerol lipase activity"/>
    <property type="evidence" value="ECO:0007669"/>
    <property type="project" value="UniProtKB-EC"/>
</dbReference>